<reference evidence="3" key="1">
    <citation type="submission" date="2017-02" db="UniProtKB">
        <authorList>
            <consortium name="WormBaseParasite"/>
        </authorList>
    </citation>
    <scope>IDENTIFICATION</scope>
</reference>
<dbReference type="STRING" id="334426.A0A0R3PF28"/>
<dbReference type="Proteomes" id="UP000267027">
    <property type="component" value="Unassembled WGS sequence"/>
</dbReference>
<dbReference type="WBParaSite" id="ACOC_0000273601-mRNA-1">
    <property type="protein sequence ID" value="ACOC_0000273601-mRNA-1"/>
    <property type="gene ID" value="ACOC_0000273601"/>
</dbReference>
<sequence length="150" mass="17438">MSPSRHFLPQVVASPVLTPLKGEDDIEDIDRLNLDDFYGEGRYPLRKPKPLPFYVDTPGHKEAVWRKHPFRNHEEVNFSGSLRKEHEIMKSLREMSATLVMIRLLADGVVSRWTRDERKRWSEERHEKMLAGIEQLPKGIGLSDVVLKPN</sequence>
<dbReference type="OrthoDB" id="309483at2759"/>
<reference evidence="1 2" key="2">
    <citation type="submission" date="2018-11" db="EMBL/GenBank/DDBJ databases">
        <authorList>
            <consortium name="Pathogen Informatics"/>
        </authorList>
    </citation>
    <scope>NUCLEOTIDE SEQUENCE [LARGE SCALE GENOMIC DNA]</scope>
    <source>
        <strain evidence="1 2">Costa Rica</strain>
    </source>
</reference>
<accession>A0A0R3PF28</accession>
<proteinExistence type="predicted"/>
<evidence type="ECO:0000313" key="1">
    <source>
        <dbReference type="EMBL" id="VDM54322.1"/>
    </source>
</evidence>
<dbReference type="EMBL" id="UYYA01000608">
    <property type="protein sequence ID" value="VDM54322.1"/>
    <property type="molecule type" value="Genomic_DNA"/>
</dbReference>
<gene>
    <name evidence="1" type="ORF">ACOC_LOCUS2737</name>
</gene>
<evidence type="ECO:0000313" key="3">
    <source>
        <dbReference type="WBParaSite" id="ACOC_0000273601-mRNA-1"/>
    </source>
</evidence>
<organism evidence="3">
    <name type="scientific">Angiostrongylus costaricensis</name>
    <name type="common">Nematode worm</name>
    <dbReference type="NCBI Taxonomy" id="334426"/>
    <lineage>
        <taxon>Eukaryota</taxon>
        <taxon>Metazoa</taxon>
        <taxon>Ecdysozoa</taxon>
        <taxon>Nematoda</taxon>
        <taxon>Chromadorea</taxon>
        <taxon>Rhabditida</taxon>
        <taxon>Rhabditina</taxon>
        <taxon>Rhabditomorpha</taxon>
        <taxon>Strongyloidea</taxon>
        <taxon>Metastrongylidae</taxon>
        <taxon>Angiostrongylus</taxon>
    </lineage>
</organism>
<dbReference type="AlphaFoldDB" id="A0A0R3PF28"/>
<keyword evidence="2" id="KW-1185">Reference proteome</keyword>
<evidence type="ECO:0000313" key="2">
    <source>
        <dbReference type="Proteomes" id="UP000267027"/>
    </source>
</evidence>
<protein>
    <submittedName>
        <fullName evidence="3">39S ribosomal protein L22, mitochondrial</fullName>
    </submittedName>
</protein>
<name>A0A0R3PF28_ANGCS</name>